<comment type="catalytic activity">
    <reaction evidence="5">
        <text>L-methionyl-tRNA(fMet) + (6R)-10-formyltetrahydrofolate = N-formyl-L-methionyl-tRNA(fMet) + (6S)-5,6,7,8-tetrahydrofolate + H(+)</text>
        <dbReference type="Rhea" id="RHEA:24380"/>
        <dbReference type="Rhea" id="RHEA-COMP:9952"/>
        <dbReference type="Rhea" id="RHEA-COMP:9953"/>
        <dbReference type="ChEBI" id="CHEBI:15378"/>
        <dbReference type="ChEBI" id="CHEBI:57453"/>
        <dbReference type="ChEBI" id="CHEBI:78530"/>
        <dbReference type="ChEBI" id="CHEBI:78844"/>
        <dbReference type="ChEBI" id="CHEBI:195366"/>
        <dbReference type="EC" id="2.1.2.9"/>
    </reaction>
</comment>
<dbReference type="PANTHER" id="PTHR11138">
    <property type="entry name" value="METHIONYL-TRNA FORMYLTRANSFERASE"/>
    <property type="match status" value="1"/>
</dbReference>
<evidence type="ECO:0000259" key="7">
    <source>
        <dbReference type="Pfam" id="PF02911"/>
    </source>
</evidence>
<evidence type="ECO:0000313" key="9">
    <source>
        <dbReference type="Proteomes" id="UP000192288"/>
    </source>
</evidence>
<evidence type="ECO:0000256" key="4">
    <source>
        <dbReference type="ARBA" id="ARBA00022917"/>
    </source>
</evidence>
<evidence type="ECO:0000256" key="1">
    <source>
        <dbReference type="ARBA" id="ARBA00010699"/>
    </source>
</evidence>
<dbReference type="InterPro" id="IPR041711">
    <property type="entry name" value="Met-tRNA-FMT_N"/>
</dbReference>
<dbReference type="AlphaFoldDB" id="A0A1X0VBY9"/>
<dbReference type="STRING" id="33968.BMS77_09235"/>
<dbReference type="NCBIfam" id="TIGR00460">
    <property type="entry name" value="fmt"/>
    <property type="match status" value="1"/>
</dbReference>
<evidence type="ECO:0000256" key="2">
    <source>
        <dbReference type="ARBA" id="ARBA00012261"/>
    </source>
</evidence>
<dbReference type="eggNOG" id="COG0223">
    <property type="taxonomic scope" value="Bacteria"/>
</dbReference>
<evidence type="ECO:0000313" key="8">
    <source>
        <dbReference type="EMBL" id="ORI97267.1"/>
    </source>
</evidence>
<protein>
    <recommendedName>
        <fullName evidence="2 5">Methionyl-tRNA formyltransferase</fullName>
        <ecNumber evidence="2 5">2.1.2.9</ecNumber>
    </recommendedName>
</protein>
<comment type="caution">
    <text evidence="8">The sequence shown here is derived from an EMBL/GenBank/DDBJ whole genome shotgun (WGS) entry which is preliminary data.</text>
</comment>
<dbReference type="EMBL" id="MPLS01000033">
    <property type="protein sequence ID" value="ORI97267.1"/>
    <property type="molecule type" value="Genomic_DNA"/>
</dbReference>
<dbReference type="PANTHER" id="PTHR11138:SF5">
    <property type="entry name" value="METHIONYL-TRNA FORMYLTRANSFERASE, MITOCHONDRIAL"/>
    <property type="match status" value="1"/>
</dbReference>
<evidence type="ECO:0000256" key="3">
    <source>
        <dbReference type="ARBA" id="ARBA00022679"/>
    </source>
</evidence>
<dbReference type="InterPro" id="IPR044135">
    <property type="entry name" value="Met-tRNA-FMT_C"/>
</dbReference>
<dbReference type="SUPFAM" id="SSF53328">
    <property type="entry name" value="Formyltransferase"/>
    <property type="match status" value="1"/>
</dbReference>
<dbReference type="InterPro" id="IPR005793">
    <property type="entry name" value="Formyl_trans_C"/>
</dbReference>
<accession>A0A1X0VBY9</accession>
<dbReference type="Gene3D" id="3.40.50.12230">
    <property type="match status" value="1"/>
</dbReference>
<dbReference type="Pfam" id="PF02911">
    <property type="entry name" value="Formyl_trans_C"/>
    <property type="match status" value="1"/>
</dbReference>
<evidence type="ECO:0000256" key="5">
    <source>
        <dbReference type="HAMAP-Rule" id="MF_00182"/>
    </source>
</evidence>
<proteinExistence type="inferred from homology"/>
<name>A0A1X0VBY9_LEUPS</name>
<dbReference type="PROSITE" id="PS00373">
    <property type="entry name" value="GART"/>
    <property type="match status" value="1"/>
</dbReference>
<dbReference type="EC" id="2.1.2.9" evidence="2 5"/>
<gene>
    <name evidence="5" type="primary">fmt</name>
    <name evidence="8" type="ORF">BMR96_08130</name>
</gene>
<dbReference type="InterPro" id="IPR005794">
    <property type="entry name" value="Fmt"/>
</dbReference>
<dbReference type="InterPro" id="IPR001555">
    <property type="entry name" value="GART_AS"/>
</dbReference>
<dbReference type="HAMAP" id="MF_00182">
    <property type="entry name" value="Formyl_trans"/>
    <property type="match status" value="1"/>
</dbReference>
<dbReference type="RefSeq" id="WP_004914804.1">
    <property type="nucleotide sequence ID" value="NZ_MPLS01000033.1"/>
</dbReference>
<dbReference type="CDD" id="cd08646">
    <property type="entry name" value="FMT_core_Met-tRNA-FMT_N"/>
    <property type="match status" value="1"/>
</dbReference>
<keyword evidence="4 5" id="KW-0648">Protein biosynthesis</keyword>
<dbReference type="Pfam" id="PF00551">
    <property type="entry name" value="Formyl_trans_N"/>
    <property type="match status" value="1"/>
</dbReference>
<dbReference type="InterPro" id="IPR002376">
    <property type="entry name" value="Formyl_transf_N"/>
</dbReference>
<dbReference type="CDD" id="cd08704">
    <property type="entry name" value="Met_tRNA_FMT_C"/>
    <property type="match status" value="1"/>
</dbReference>
<evidence type="ECO:0000259" key="6">
    <source>
        <dbReference type="Pfam" id="PF00551"/>
    </source>
</evidence>
<sequence>MSYTVVFMGTPKFAVPILEALLADNQYEVKGVVTQPDRPKGRRHELAPSPVKEAAMAHGVRVLQPEKISGSPEMQQVIDWQPDFIVTAAFGQFLPEQLLSAARIAAVNTHASLLPKYRGGAPVHYAIMNGDQETGVSIMYMVKKMDAGDVIDVVKVPITANDNVGTMFEKLSLAGRDLLMATLPKIATGDIQPVVQDEADVTFAPNIPHDLQNLHFENETAQQLDWHIRGLYPTHPAYIQVGGQRVKLIDVTPQPDTTTQAPGTIVTKTKKSLSIAAANGTVITINQLQPAGKSKMAVSDYLNGAGKNLEVGQQWVTKHE</sequence>
<comment type="similarity">
    <text evidence="1 5">Belongs to the Fmt family.</text>
</comment>
<dbReference type="GO" id="GO:0004479">
    <property type="term" value="F:methionyl-tRNA formyltransferase activity"/>
    <property type="evidence" value="ECO:0007669"/>
    <property type="project" value="UniProtKB-UniRule"/>
</dbReference>
<organism evidence="8 9">
    <name type="scientific">Leuconostoc pseudomesenteroides</name>
    <dbReference type="NCBI Taxonomy" id="33968"/>
    <lineage>
        <taxon>Bacteria</taxon>
        <taxon>Bacillati</taxon>
        <taxon>Bacillota</taxon>
        <taxon>Bacilli</taxon>
        <taxon>Lactobacillales</taxon>
        <taxon>Lactobacillaceae</taxon>
        <taxon>Leuconostoc</taxon>
    </lineage>
</organism>
<reference evidence="8 9" key="1">
    <citation type="journal article" date="2017" name="Front. Microbiol.">
        <title>Genomic Characterization of Dairy Associated Leuconostoc Species and Diversity of Leuconostocs in Undefined Mixed Mesophilic Starter Cultures.</title>
        <authorList>
            <person name="Frantzen C.A."/>
            <person name="Kot W."/>
            <person name="Pedersen T.B."/>
            <person name="Ardo Y.M."/>
            <person name="Broadbent J.R."/>
            <person name="Neve H."/>
            <person name="Hansen L.H."/>
            <person name="Dal Bello F."/>
            <person name="Ostlie H.M."/>
            <person name="Kleppen H.P."/>
            <person name="Vogensen F.K."/>
            <person name="Holo H."/>
        </authorList>
    </citation>
    <scope>NUCLEOTIDE SEQUENCE [LARGE SCALE GENOMIC DNA]</scope>
    <source>
        <strain evidence="8 9">LMGCF08</strain>
    </source>
</reference>
<dbReference type="InterPro" id="IPR036477">
    <property type="entry name" value="Formyl_transf_N_sf"/>
</dbReference>
<dbReference type="GO" id="GO:0005829">
    <property type="term" value="C:cytosol"/>
    <property type="evidence" value="ECO:0007669"/>
    <property type="project" value="TreeGrafter"/>
</dbReference>
<dbReference type="SUPFAM" id="SSF50486">
    <property type="entry name" value="FMT C-terminal domain-like"/>
    <property type="match status" value="1"/>
</dbReference>
<comment type="function">
    <text evidence="5">Attaches a formyl group to the free amino group of methionyl-tRNA(fMet). The formyl group appears to play a dual role in the initiator identity of N-formylmethionyl-tRNA by promoting its recognition by IF2 and preventing the misappropriation of this tRNA by the elongation apparatus.</text>
</comment>
<dbReference type="Proteomes" id="UP000192288">
    <property type="component" value="Unassembled WGS sequence"/>
</dbReference>
<dbReference type="InterPro" id="IPR011034">
    <property type="entry name" value="Formyl_transferase-like_C_sf"/>
</dbReference>
<keyword evidence="3 5" id="KW-0808">Transferase</keyword>
<feature type="binding site" evidence="5">
    <location>
        <begin position="112"/>
        <end position="115"/>
    </location>
    <ligand>
        <name>(6S)-5,6,7,8-tetrahydrofolate</name>
        <dbReference type="ChEBI" id="CHEBI:57453"/>
    </ligand>
</feature>
<feature type="domain" description="Formyl transferase C-terminal" evidence="7">
    <location>
        <begin position="212"/>
        <end position="305"/>
    </location>
</feature>
<dbReference type="FunFam" id="3.40.50.170:FF:000004">
    <property type="entry name" value="Methionyl-tRNA formyltransferase"/>
    <property type="match status" value="1"/>
</dbReference>
<feature type="domain" description="Formyl transferase N-terminal" evidence="6">
    <location>
        <begin position="5"/>
        <end position="181"/>
    </location>
</feature>